<comment type="caution">
    <text evidence="2">The sequence shown here is derived from an EMBL/GenBank/DDBJ whole genome shotgun (WGS) entry which is preliminary data.</text>
</comment>
<name>A0A8H7ENX6_9FUNG</name>
<dbReference type="EMBL" id="JABAYA010000100">
    <property type="protein sequence ID" value="KAF7725273.1"/>
    <property type="molecule type" value="Genomic_DNA"/>
</dbReference>
<proteinExistence type="predicted"/>
<evidence type="ECO:0000313" key="3">
    <source>
        <dbReference type="Proteomes" id="UP000605846"/>
    </source>
</evidence>
<protein>
    <recommendedName>
        <fullName evidence="4">MULE transposase domain-containing protein</fullName>
    </recommendedName>
</protein>
<evidence type="ECO:0008006" key="4">
    <source>
        <dbReference type="Google" id="ProtNLM"/>
    </source>
</evidence>
<dbReference type="OrthoDB" id="2289406at2759"/>
<feature type="region of interest" description="Disordered" evidence="1">
    <location>
        <begin position="60"/>
        <end position="95"/>
    </location>
</feature>
<evidence type="ECO:0000313" key="2">
    <source>
        <dbReference type="EMBL" id="KAF7725273.1"/>
    </source>
</evidence>
<dbReference type="AlphaFoldDB" id="A0A8H7ENX6"/>
<feature type="compositionally biased region" description="Low complexity" evidence="1">
    <location>
        <begin position="68"/>
        <end position="77"/>
    </location>
</feature>
<sequence>MSSISSSVHAIECFANRIIGPAADFAPTDEAVFYQPREGYKQWIREEENRLCCRFYDRTPSRGRRTSSDIASSSTSAVPGDSQGMSALQTRKGGRPRKNEFYEVYMCHRSGSPRTTSANTSKQRKTEPLPCDCKAAIYVTCELAHPEVVKIRYNWRHSGHQPGSLADLTSASITPEMREWIQTKVEENFTWAQFKHMLRLDRNVLQDILNEGTSFPLSLCIGYQVVYHAIRTSLKRKAHLSPMLDDSFQLWGSRITQQDGMFIYKRMDRYASGMFAFGFLSLWQLSVSVTVDKTLINSITTILNKQMLRKHGDIVCLDSTHNTCTDGTQKNCQLYTLVALCRDTGKGAPLAWLITNSDSQYPLQIWLNWLKTSGQYTPNAVMIDNPDTEIAAIRATFGSSCLPHCYLFLACYQSLEKEYRIKDPNLSNPK</sequence>
<evidence type="ECO:0000256" key="1">
    <source>
        <dbReference type="SAM" id="MobiDB-lite"/>
    </source>
</evidence>
<organism evidence="2 3">
    <name type="scientific">Apophysomyces ossiformis</name>
    <dbReference type="NCBI Taxonomy" id="679940"/>
    <lineage>
        <taxon>Eukaryota</taxon>
        <taxon>Fungi</taxon>
        <taxon>Fungi incertae sedis</taxon>
        <taxon>Mucoromycota</taxon>
        <taxon>Mucoromycotina</taxon>
        <taxon>Mucoromycetes</taxon>
        <taxon>Mucorales</taxon>
        <taxon>Mucorineae</taxon>
        <taxon>Mucoraceae</taxon>
        <taxon>Apophysomyces</taxon>
    </lineage>
</organism>
<keyword evidence="3" id="KW-1185">Reference proteome</keyword>
<accession>A0A8H7ENX6</accession>
<reference evidence="2" key="1">
    <citation type="submission" date="2020-01" db="EMBL/GenBank/DDBJ databases">
        <title>Genome Sequencing of Three Apophysomyces-Like Fungal Strains Confirms a Novel Fungal Genus in the Mucoromycota with divergent Burkholderia-like Endosymbiotic Bacteria.</title>
        <authorList>
            <person name="Stajich J.E."/>
            <person name="Macias A.M."/>
            <person name="Carter-House D."/>
            <person name="Lovett B."/>
            <person name="Kasson L.R."/>
            <person name="Berry K."/>
            <person name="Grigoriev I."/>
            <person name="Chang Y."/>
            <person name="Spatafora J."/>
            <person name="Kasson M.T."/>
        </authorList>
    </citation>
    <scope>NUCLEOTIDE SEQUENCE</scope>
    <source>
        <strain evidence="2">NRRL A-21654</strain>
    </source>
</reference>
<gene>
    <name evidence="2" type="ORF">EC973_000283</name>
</gene>
<dbReference type="Proteomes" id="UP000605846">
    <property type="component" value="Unassembled WGS sequence"/>
</dbReference>